<comment type="caution">
    <text evidence="2">The sequence shown here is derived from an EMBL/GenBank/DDBJ whole genome shotgun (WGS) entry which is preliminary data.</text>
</comment>
<evidence type="ECO:0000313" key="2">
    <source>
        <dbReference type="EMBL" id="GAA0451763.1"/>
    </source>
</evidence>
<dbReference type="InterPro" id="IPR025351">
    <property type="entry name" value="Pvc16_N"/>
</dbReference>
<evidence type="ECO:0000259" key="1">
    <source>
        <dbReference type="Pfam" id="PF14065"/>
    </source>
</evidence>
<sequence>MAGFGGVSATGRSLERLLNLAFASGQPVAEAQTKAVLVRTDDLDPAQSSALQFPALSLLLYRVDFDKSTRASWSARAAEDGRSYLPLNLHYLLTAWADNAEHEHRIVGRTVQVLENVPVLSGPLLDPSGEWEADEGVQLVQEDLPTDDLMRMFEALSTGFRLSVPYLARVVVVAEPEPLPSADVLTVMTGAGR</sequence>
<dbReference type="EMBL" id="BAAAHB010000008">
    <property type="protein sequence ID" value="GAA0451763.1"/>
    <property type="molecule type" value="Genomic_DNA"/>
</dbReference>
<dbReference type="Pfam" id="PF14065">
    <property type="entry name" value="Pvc16_N"/>
    <property type="match status" value="1"/>
</dbReference>
<name>A0ABP3JFA4_9ACTN</name>
<reference evidence="3" key="1">
    <citation type="journal article" date="2019" name="Int. J. Syst. Evol. Microbiol.">
        <title>The Global Catalogue of Microorganisms (GCM) 10K type strain sequencing project: providing services to taxonomists for standard genome sequencing and annotation.</title>
        <authorList>
            <consortium name="The Broad Institute Genomics Platform"/>
            <consortium name="The Broad Institute Genome Sequencing Center for Infectious Disease"/>
            <person name="Wu L."/>
            <person name="Ma J."/>
        </authorList>
    </citation>
    <scope>NUCLEOTIDE SEQUENCE [LARGE SCALE GENOMIC DNA]</scope>
    <source>
        <strain evidence="3">JCM 10649</strain>
    </source>
</reference>
<feature type="domain" description="Pvc16 N-terminal" evidence="1">
    <location>
        <begin position="12"/>
        <end position="181"/>
    </location>
</feature>
<protein>
    <recommendedName>
        <fullName evidence="1">Pvc16 N-terminal domain-containing protein</fullName>
    </recommendedName>
</protein>
<proteinExistence type="predicted"/>
<dbReference type="RefSeq" id="WP_344087041.1">
    <property type="nucleotide sequence ID" value="NZ_BAAAHB010000008.1"/>
</dbReference>
<dbReference type="Proteomes" id="UP001499895">
    <property type="component" value="Unassembled WGS sequence"/>
</dbReference>
<evidence type="ECO:0000313" key="3">
    <source>
        <dbReference type="Proteomes" id="UP001499895"/>
    </source>
</evidence>
<keyword evidence="3" id="KW-1185">Reference proteome</keyword>
<organism evidence="2 3">
    <name type="scientific">Streptomyces stramineus</name>
    <dbReference type="NCBI Taxonomy" id="173861"/>
    <lineage>
        <taxon>Bacteria</taxon>
        <taxon>Bacillati</taxon>
        <taxon>Actinomycetota</taxon>
        <taxon>Actinomycetes</taxon>
        <taxon>Kitasatosporales</taxon>
        <taxon>Streptomycetaceae</taxon>
        <taxon>Streptomyces</taxon>
    </lineage>
</organism>
<accession>A0ABP3JFA4</accession>
<gene>
    <name evidence="2" type="ORF">GCM10009544_13190</name>
</gene>